<organism evidence="5 6">
    <name type="scientific">Stanieria cyanosphaera (strain ATCC 29371 / PCC 7437)</name>
    <dbReference type="NCBI Taxonomy" id="111780"/>
    <lineage>
        <taxon>Bacteria</taxon>
        <taxon>Bacillati</taxon>
        <taxon>Cyanobacteriota</taxon>
        <taxon>Cyanophyceae</taxon>
        <taxon>Pleurocapsales</taxon>
        <taxon>Dermocarpellaceae</taxon>
        <taxon>Stanieria</taxon>
    </lineage>
</organism>
<accession>K9XWJ3</accession>
<dbReference type="EMBL" id="CP003653">
    <property type="protein sequence ID" value="AFZ36451.1"/>
    <property type="molecule type" value="Genomic_DNA"/>
</dbReference>
<evidence type="ECO:0000256" key="3">
    <source>
        <dbReference type="PROSITE-ProRule" id="PRU00339"/>
    </source>
</evidence>
<evidence type="ECO:0000256" key="4">
    <source>
        <dbReference type="SAM" id="Phobius"/>
    </source>
</evidence>
<dbReference type="Gene3D" id="1.25.40.10">
    <property type="entry name" value="Tetratricopeptide repeat domain"/>
    <property type="match status" value="2"/>
</dbReference>
<dbReference type="InterPro" id="IPR051685">
    <property type="entry name" value="Ycf3/AcsC/BcsC/TPR_MFPF"/>
</dbReference>
<dbReference type="Proteomes" id="UP000010473">
    <property type="component" value="Chromosome"/>
</dbReference>
<dbReference type="PANTHER" id="PTHR44943:SF8">
    <property type="entry name" value="TPR REPEAT-CONTAINING PROTEIN MJ0263"/>
    <property type="match status" value="1"/>
</dbReference>
<dbReference type="OrthoDB" id="581415at2"/>
<keyword evidence="2 3" id="KW-0802">TPR repeat</keyword>
<feature type="repeat" description="TPR" evidence="3">
    <location>
        <begin position="184"/>
        <end position="217"/>
    </location>
</feature>
<evidence type="ECO:0000313" key="5">
    <source>
        <dbReference type="EMBL" id="AFZ36451.1"/>
    </source>
</evidence>
<dbReference type="SUPFAM" id="SSF48452">
    <property type="entry name" value="TPR-like"/>
    <property type="match status" value="1"/>
</dbReference>
<dbReference type="InterPro" id="IPR011990">
    <property type="entry name" value="TPR-like_helical_dom_sf"/>
</dbReference>
<dbReference type="KEGG" id="scs:Sta7437_2932"/>
<dbReference type="STRING" id="111780.Sta7437_2932"/>
<dbReference type="AlphaFoldDB" id="K9XWJ3"/>
<dbReference type="PROSITE" id="PS50005">
    <property type="entry name" value="TPR"/>
    <property type="match status" value="1"/>
</dbReference>
<keyword evidence="4" id="KW-0472">Membrane</keyword>
<feature type="transmembrane region" description="Helical" evidence="4">
    <location>
        <begin position="7"/>
        <end position="33"/>
    </location>
</feature>
<keyword evidence="1" id="KW-0677">Repeat</keyword>
<dbReference type="PATRIC" id="fig|111780.3.peg.3048"/>
<reference evidence="6" key="1">
    <citation type="journal article" date="2013" name="Proc. Natl. Acad. Sci. U.S.A.">
        <title>Improving the coverage of the cyanobacterial phylum using diversity-driven genome sequencing.</title>
        <authorList>
            <person name="Shih P.M."/>
            <person name="Wu D."/>
            <person name="Latifi A."/>
            <person name="Axen S.D."/>
            <person name="Fewer D.P."/>
            <person name="Talla E."/>
            <person name="Calteau A."/>
            <person name="Cai F."/>
            <person name="Tandeau de Marsac N."/>
            <person name="Rippka R."/>
            <person name="Herdman M."/>
            <person name="Sivonen K."/>
            <person name="Coursin T."/>
            <person name="Laurent T."/>
            <person name="Goodwin L."/>
            <person name="Nolan M."/>
            <person name="Davenport K.W."/>
            <person name="Han C.S."/>
            <person name="Rubin E.M."/>
            <person name="Eisen J.A."/>
            <person name="Woyke T."/>
            <person name="Gugger M."/>
            <person name="Kerfeld C.A."/>
        </authorList>
    </citation>
    <scope>NUCLEOTIDE SEQUENCE [LARGE SCALE GENOMIC DNA]</scope>
    <source>
        <strain evidence="6">ATCC 29371 / PCC 7437</strain>
    </source>
</reference>
<keyword evidence="6" id="KW-1185">Reference proteome</keyword>
<sequence>MQAKRDRWVYVVLITMLLALIGFSGLPLISSIWQENQLISQTSPRITQDQQIQLEAEAKGYQKVLEREPNNQTALKGLLNIKIQQQDLQGAIVFLEKLAQLNPKQPEYFILLAQAKQQTEDFEGAAAAYNQILKQDVANIQALSGIISLYLFQDLPQRAIAILQDTLKQSQSSQTASENTIDIASIKLLLGEVYSQTEHYSDANQIYEEVIAANPQDFRPVLAKALVLSKQGENSQAKTWLKQALSLAPAQFKDQISQLIDNLAINPVEP</sequence>
<evidence type="ECO:0000256" key="2">
    <source>
        <dbReference type="ARBA" id="ARBA00022803"/>
    </source>
</evidence>
<gene>
    <name evidence="5" type="ordered locus">Sta7437_2932</name>
</gene>
<dbReference type="InterPro" id="IPR019734">
    <property type="entry name" value="TPR_rpt"/>
</dbReference>
<dbReference type="HOGENOM" id="CLU_069342_0_0_3"/>
<dbReference type="SMART" id="SM00028">
    <property type="entry name" value="TPR"/>
    <property type="match status" value="5"/>
</dbReference>
<keyword evidence="4" id="KW-1133">Transmembrane helix</keyword>
<evidence type="ECO:0000256" key="1">
    <source>
        <dbReference type="ARBA" id="ARBA00022737"/>
    </source>
</evidence>
<keyword evidence="4" id="KW-0812">Transmembrane</keyword>
<name>K9XWJ3_STAC7</name>
<dbReference type="RefSeq" id="WP_015194118.1">
    <property type="nucleotide sequence ID" value="NC_019748.1"/>
</dbReference>
<dbReference type="PANTHER" id="PTHR44943">
    <property type="entry name" value="CELLULOSE SYNTHASE OPERON PROTEIN C"/>
    <property type="match status" value="1"/>
</dbReference>
<dbReference type="Pfam" id="PF14559">
    <property type="entry name" value="TPR_19"/>
    <property type="match status" value="2"/>
</dbReference>
<evidence type="ECO:0000313" key="6">
    <source>
        <dbReference type="Proteomes" id="UP000010473"/>
    </source>
</evidence>
<protein>
    <submittedName>
        <fullName evidence="5">Tetratricopeptide TPR_1 repeat-containing protein</fullName>
    </submittedName>
</protein>
<dbReference type="eggNOG" id="COG0457">
    <property type="taxonomic scope" value="Bacteria"/>
</dbReference>
<proteinExistence type="predicted"/>